<keyword evidence="5 6" id="KW-0456">Lyase</keyword>
<dbReference type="PANTHER" id="PTHR35201:SF4">
    <property type="entry name" value="BETA-PINACENE SYNTHASE-RELATED"/>
    <property type="match status" value="1"/>
</dbReference>
<dbReference type="Proteomes" id="UP000812287">
    <property type="component" value="Unassembled WGS sequence"/>
</dbReference>
<dbReference type="InterPro" id="IPR008949">
    <property type="entry name" value="Isoprenoid_synthase_dom_sf"/>
</dbReference>
<dbReference type="GO" id="GO:0046872">
    <property type="term" value="F:metal ion binding"/>
    <property type="evidence" value="ECO:0007669"/>
    <property type="project" value="UniProtKB-KW"/>
</dbReference>
<evidence type="ECO:0000256" key="3">
    <source>
        <dbReference type="ARBA" id="ARBA00022723"/>
    </source>
</evidence>
<protein>
    <recommendedName>
        <fullName evidence="6">Terpene synthase</fullName>
        <ecNumber evidence="6">4.2.3.-</ecNumber>
    </recommendedName>
</protein>
<comment type="cofactor">
    <cofactor evidence="1 6">
        <name>Mg(2+)</name>
        <dbReference type="ChEBI" id="CHEBI:18420"/>
    </cofactor>
</comment>
<comment type="caution">
    <text evidence="7">The sequence shown here is derived from an EMBL/GenBank/DDBJ whole genome shotgun (WGS) entry which is preliminary data.</text>
</comment>
<proteinExistence type="inferred from homology"/>
<reference evidence="7" key="1">
    <citation type="submission" date="2020-11" db="EMBL/GenBank/DDBJ databases">
        <title>Adaptations for nitrogen fixation in a non-lichenized fungal sporocarp promotes dispersal by wood-feeding termites.</title>
        <authorList>
            <consortium name="DOE Joint Genome Institute"/>
            <person name="Koch R.A."/>
            <person name="Yoon G."/>
            <person name="Arayal U."/>
            <person name="Lail K."/>
            <person name="Amirebrahimi M."/>
            <person name="Labutti K."/>
            <person name="Lipzen A."/>
            <person name="Riley R."/>
            <person name="Barry K."/>
            <person name="Henrissat B."/>
            <person name="Grigoriev I.V."/>
            <person name="Herr J.R."/>
            <person name="Aime M.C."/>
        </authorList>
    </citation>
    <scope>NUCLEOTIDE SEQUENCE</scope>
    <source>
        <strain evidence="7">MCA 3950</strain>
    </source>
</reference>
<comment type="similarity">
    <text evidence="2 6">Belongs to the terpene synthase family.</text>
</comment>
<keyword evidence="4 6" id="KW-0460">Magnesium</keyword>
<accession>A0A9P8AV72</accession>
<dbReference type="SUPFAM" id="SSF48576">
    <property type="entry name" value="Terpenoid synthases"/>
    <property type="match status" value="1"/>
</dbReference>
<dbReference type="Gene3D" id="1.10.600.10">
    <property type="entry name" value="Farnesyl Diphosphate Synthase"/>
    <property type="match status" value="1"/>
</dbReference>
<dbReference type="PANTHER" id="PTHR35201">
    <property type="entry name" value="TERPENE SYNTHASE"/>
    <property type="match status" value="1"/>
</dbReference>
<evidence type="ECO:0000256" key="5">
    <source>
        <dbReference type="ARBA" id="ARBA00023239"/>
    </source>
</evidence>
<dbReference type="GeneID" id="66108125"/>
<dbReference type="OrthoDB" id="6486656at2759"/>
<gene>
    <name evidence="7" type="ORF">BT62DRAFT_929894</name>
</gene>
<dbReference type="EC" id="4.2.3.-" evidence="6"/>
<evidence type="ECO:0000256" key="2">
    <source>
        <dbReference type="ARBA" id="ARBA00006333"/>
    </source>
</evidence>
<keyword evidence="3 6" id="KW-0479">Metal-binding</keyword>
<evidence type="ECO:0000256" key="1">
    <source>
        <dbReference type="ARBA" id="ARBA00001946"/>
    </source>
</evidence>
<evidence type="ECO:0000313" key="7">
    <source>
        <dbReference type="EMBL" id="KAG7448821.1"/>
    </source>
</evidence>
<dbReference type="SFLD" id="SFLDS00005">
    <property type="entry name" value="Isoprenoid_Synthase_Type_I"/>
    <property type="match status" value="1"/>
</dbReference>
<keyword evidence="8" id="KW-1185">Reference proteome</keyword>
<name>A0A9P8AV72_9AGAR</name>
<evidence type="ECO:0000256" key="6">
    <source>
        <dbReference type="RuleBase" id="RU366034"/>
    </source>
</evidence>
<dbReference type="AlphaFoldDB" id="A0A9P8AV72"/>
<dbReference type="InterPro" id="IPR034686">
    <property type="entry name" value="Terpene_cyclase-like_2"/>
</dbReference>
<dbReference type="RefSeq" id="XP_043042321.1">
    <property type="nucleotide sequence ID" value="XM_043185828.1"/>
</dbReference>
<dbReference type="SFLD" id="SFLDG01020">
    <property type="entry name" value="Terpene_Cyclase_Like_2"/>
    <property type="match status" value="1"/>
</dbReference>
<dbReference type="Pfam" id="PF19086">
    <property type="entry name" value="Terpene_syn_C_2"/>
    <property type="match status" value="1"/>
</dbReference>
<sequence length="346" mass="40059">MVLESGVVFCLPDTVADWPWPRKINPYYEEVKVESEAWFRSFKAFSPEAQRAFDRCDFSLLASLAYTTATREQLRTGCDLMNLFFVFDEYTDNETPEVVRQYAEIVKDALRNPFKPRPSNEVVLGLVAQQFWALGIKTSSITAQKRIVETFGRYMDSVVTQAEDRHQRHTRNVKDYFEIRRFTIGTGPSYAVLELDYDLPDEVFYHPTVVELGRLACDLIIIDNDLASYNKEQASEEYPHNIIVCVMNEQKCDLDEALSWVEDLHRSIRTKFRTLWEEIPKWGPGIDDIASLYLDGIANWVRANDCWNFESGRYFGSNGKAIQQHRMVTLIPNQLSLGEPILIHTQ</sequence>
<organism evidence="7 8">
    <name type="scientific">Guyanagaster necrorhizus</name>
    <dbReference type="NCBI Taxonomy" id="856835"/>
    <lineage>
        <taxon>Eukaryota</taxon>
        <taxon>Fungi</taxon>
        <taxon>Dikarya</taxon>
        <taxon>Basidiomycota</taxon>
        <taxon>Agaricomycotina</taxon>
        <taxon>Agaricomycetes</taxon>
        <taxon>Agaricomycetidae</taxon>
        <taxon>Agaricales</taxon>
        <taxon>Marasmiineae</taxon>
        <taxon>Physalacriaceae</taxon>
        <taxon>Guyanagaster</taxon>
    </lineage>
</organism>
<evidence type="ECO:0000256" key="4">
    <source>
        <dbReference type="ARBA" id="ARBA00022842"/>
    </source>
</evidence>
<dbReference type="GO" id="GO:0010333">
    <property type="term" value="F:terpene synthase activity"/>
    <property type="evidence" value="ECO:0007669"/>
    <property type="project" value="InterPro"/>
</dbReference>
<dbReference type="EMBL" id="MU250529">
    <property type="protein sequence ID" value="KAG7448821.1"/>
    <property type="molecule type" value="Genomic_DNA"/>
</dbReference>
<evidence type="ECO:0000313" key="8">
    <source>
        <dbReference type="Proteomes" id="UP000812287"/>
    </source>
</evidence>
<dbReference type="GO" id="GO:0008299">
    <property type="term" value="P:isoprenoid biosynthetic process"/>
    <property type="evidence" value="ECO:0007669"/>
    <property type="project" value="UniProtKB-ARBA"/>
</dbReference>